<dbReference type="AlphaFoldDB" id="A0A8J7MTL0"/>
<dbReference type="Proteomes" id="UP000619033">
    <property type="component" value="Unassembled WGS sequence"/>
</dbReference>
<organism evidence="2 3">
    <name type="scientific">Fuscibacter oryzae</name>
    <dbReference type="NCBI Taxonomy" id="2803939"/>
    <lineage>
        <taxon>Bacteria</taxon>
        <taxon>Pseudomonadati</taxon>
        <taxon>Pseudomonadota</taxon>
        <taxon>Alphaproteobacteria</taxon>
        <taxon>Rhodobacterales</taxon>
        <taxon>Paracoccaceae</taxon>
        <taxon>Fuscibacter</taxon>
    </lineage>
</organism>
<dbReference type="EMBL" id="JAESVP010000007">
    <property type="protein sequence ID" value="MBL4929351.1"/>
    <property type="molecule type" value="Genomic_DNA"/>
</dbReference>
<evidence type="ECO:0000313" key="2">
    <source>
        <dbReference type="EMBL" id="MBL4929351.1"/>
    </source>
</evidence>
<keyword evidence="3" id="KW-1185">Reference proteome</keyword>
<proteinExistence type="predicted"/>
<reference evidence="2" key="1">
    <citation type="submission" date="2021-01" db="EMBL/GenBank/DDBJ databases">
        <title>Genome seq and assembly of Tabrizicola sp. KVB23.</title>
        <authorList>
            <person name="Chhetri G."/>
        </authorList>
    </citation>
    <scope>NUCLEOTIDE SEQUENCE</scope>
    <source>
        <strain evidence="2">KVB23</strain>
    </source>
</reference>
<comment type="caution">
    <text evidence="2">The sequence shown here is derived from an EMBL/GenBank/DDBJ whole genome shotgun (WGS) entry which is preliminary data.</text>
</comment>
<feature type="region of interest" description="Disordered" evidence="1">
    <location>
        <begin position="1"/>
        <end position="39"/>
    </location>
</feature>
<feature type="compositionally biased region" description="Basic and acidic residues" evidence="1">
    <location>
        <begin position="1"/>
        <end position="18"/>
    </location>
</feature>
<name>A0A8J7MTL0_9RHOB</name>
<evidence type="ECO:0000313" key="3">
    <source>
        <dbReference type="Proteomes" id="UP000619033"/>
    </source>
</evidence>
<feature type="compositionally biased region" description="Polar residues" evidence="1">
    <location>
        <begin position="26"/>
        <end position="39"/>
    </location>
</feature>
<dbReference type="RefSeq" id="WP_202661885.1">
    <property type="nucleotide sequence ID" value="NZ_JAESVP010000007.1"/>
</dbReference>
<accession>A0A8J7MTL0</accession>
<evidence type="ECO:0000256" key="1">
    <source>
        <dbReference type="SAM" id="MobiDB-lite"/>
    </source>
</evidence>
<protein>
    <submittedName>
        <fullName evidence="2">Uncharacterized protein</fullName>
    </submittedName>
</protein>
<sequence length="114" mass="12592">MRWDRDAVEAPHTRRELAQIEGGSLQKVQGTANDPTEINTDPAYVREFAATCGYAEREMIIALLGKLEEAQRGLDKADEMIGAYHLWFGDLPGFPQPPTGLKPMARVAGRHGES</sequence>
<gene>
    <name evidence="2" type="ORF">JI744_14685</name>
</gene>